<organism evidence="1 2">
    <name type="scientific">Ensete ventricosum</name>
    <name type="common">Abyssinian banana</name>
    <name type="synonym">Musa ensete</name>
    <dbReference type="NCBI Taxonomy" id="4639"/>
    <lineage>
        <taxon>Eukaryota</taxon>
        <taxon>Viridiplantae</taxon>
        <taxon>Streptophyta</taxon>
        <taxon>Embryophyta</taxon>
        <taxon>Tracheophyta</taxon>
        <taxon>Spermatophyta</taxon>
        <taxon>Magnoliopsida</taxon>
        <taxon>Liliopsida</taxon>
        <taxon>Zingiberales</taxon>
        <taxon>Musaceae</taxon>
        <taxon>Ensete</taxon>
    </lineage>
</organism>
<dbReference type="InterPro" id="IPR045884">
    <property type="entry name" value="At5g59350-like"/>
</dbReference>
<accession>A0AAV8QJG5</accession>
<dbReference type="PANTHER" id="PTHR34054">
    <property type="entry name" value="EXPRESSED PROTEIN"/>
    <property type="match status" value="1"/>
</dbReference>
<dbReference type="PANTHER" id="PTHR34054:SF2">
    <property type="entry name" value="EXPRESSED PROTEIN"/>
    <property type="match status" value="1"/>
</dbReference>
<dbReference type="AlphaFoldDB" id="A0AAV8QJG5"/>
<dbReference type="Proteomes" id="UP001222027">
    <property type="component" value="Unassembled WGS sequence"/>
</dbReference>
<proteinExistence type="predicted"/>
<dbReference type="EMBL" id="JAQQAF010000007">
    <property type="protein sequence ID" value="KAJ8471083.1"/>
    <property type="molecule type" value="Genomic_DNA"/>
</dbReference>
<evidence type="ECO:0000313" key="2">
    <source>
        <dbReference type="Proteomes" id="UP001222027"/>
    </source>
</evidence>
<gene>
    <name evidence="1" type="ORF">OPV22_025426</name>
</gene>
<protein>
    <submittedName>
        <fullName evidence="1">Uncharacterized protein</fullName>
    </submittedName>
</protein>
<evidence type="ECO:0000313" key="1">
    <source>
        <dbReference type="EMBL" id="KAJ8471083.1"/>
    </source>
</evidence>
<sequence length="233" mass="26475">MEAKAVFDVSRNMIVVAKSNTNFFRWKRRLTNRDVEANYAGPAMAFPNLCCWKIQFHETDRAFEPQQVSISSNGAAYSYDEQRLRSNSIQGLFAMPVGEEDTEDAELWCYAGPSRFLFTIIEETEGDLEAEDLESTVGENTESSAGTRLREMAKEEDSTLMPSSPPPTLKFLVDAEEKHRMKRLIEEALKAQRSCSLNESREKKEASVARLPPLLLHPPQLQHHHHLSYTPPS</sequence>
<keyword evidence="2" id="KW-1185">Reference proteome</keyword>
<name>A0AAV8QJG5_ENSVE</name>
<comment type="caution">
    <text evidence="1">The sequence shown here is derived from an EMBL/GenBank/DDBJ whole genome shotgun (WGS) entry which is preliminary data.</text>
</comment>
<reference evidence="1 2" key="1">
    <citation type="submission" date="2022-12" db="EMBL/GenBank/DDBJ databases">
        <title>Chromosome-scale assembly of the Ensete ventricosum genome.</title>
        <authorList>
            <person name="Dussert Y."/>
            <person name="Stocks J."/>
            <person name="Wendawek A."/>
            <person name="Woldeyes F."/>
            <person name="Nichols R.A."/>
            <person name="Borrell J.S."/>
        </authorList>
    </citation>
    <scope>NUCLEOTIDE SEQUENCE [LARGE SCALE GENOMIC DNA]</scope>
    <source>
        <strain evidence="2">cv. Maze</strain>
        <tissue evidence="1">Seeds</tissue>
    </source>
</reference>